<evidence type="ECO:0000313" key="6">
    <source>
        <dbReference type="Proteomes" id="UP000198922"/>
    </source>
</evidence>
<dbReference type="InterPro" id="IPR025232">
    <property type="entry name" value="DUF4174"/>
</dbReference>
<feature type="chain" id="PRO_5011472052" description="DUF4174 domain-containing protein" evidence="3">
    <location>
        <begin position="28"/>
        <end position="178"/>
    </location>
</feature>
<sequence>MFRIMGQVFTLPAACLAAIIAVGQAAAAQEPAEALISRWQDQPAAAYPVGEAELEQFEYRLRPVIVFADSPDDPQFRRQIALLGELVDELVARDVIILIDTDPDARSPIRRSLRPRGFALLLIGKDGRIAQRKPAPFSGRELIRAIDKLPLRQQEIRDANRAPGAARDTTEMTPPQIR</sequence>
<evidence type="ECO:0000256" key="2">
    <source>
        <dbReference type="SAM" id="MobiDB-lite"/>
    </source>
</evidence>
<protein>
    <recommendedName>
        <fullName evidence="4">DUF4174 domain-containing protein</fullName>
    </recommendedName>
</protein>
<organism evidence="5 6">
    <name type="scientific">Limimaricola pyoseonensis</name>
    <dbReference type="NCBI Taxonomy" id="521013"/>
    <lineage>
        <taxon>Bacteria</taxon>
        <taxon>Pseudomonadati</taxon>
        <taxon>Pseudomonadota</taxon>
        <taxon>Alphaproteobacteria</taxon>
        <taxon>Rhodobacterales</taxon>
        <taxon>Paracoccaceae</taxon>
        <taxon>Limimaricola</taxon>
    </lineage>
</organism>
<accession>A0A1G7CZW0</accession>
<reference evidence="6" key="1">
    <citation type="submission" date="2016-10" db="EMBL/GenBank/DDBJ databases">
        <authorList>
            <person name="Varghese N."/>
            <person name="Submissions S."/>
        </authorList>
    </citation>
    <scope>NUCLEOTIDE SEQUENCE [LARGE SCALE GENOMIC DNA]</scope>
    <source>
        <strain evidence="6">DSM 21424</strain>
    </source>
</reference>
<dbReference type="EMBL" id="FNAT01000002">
    <property type="protein sequence ID" value="SDE44848.1"/>
    <property type="molecule type" value="Genomic_DNA"/>
</dbReference>
<gene>
    <name evidence="5" type="ORF">SAMN04488567_1719</name>
</gene>
<keyword evidence="1 3" id="KW-0732">Signal</keyword>
<evidence type="ECO:0000313" key="5">
    <source>
        <dbReference type="EMBL" id="SDE44848.1"/>
    </source>
</evidence>
<dbReference type="AlphaFoldDB" id="A0A1G7CZW0"/>
<evidence type="ECO:0000256" key="3">
    <source>
        <dbReference type="SAM" id="SignalP"/>
    </source>
</evidence>
<evidence type="ECO:0000256" key="1">
    <source>
        <dbReference type="ARBA" id="ARBA00022729"/>
    </source>
</evidence>
<evidence type="ECO:0000259" key="4">
    <source>
        <dbReference type="Pfam" id="PF13778"/>
    </source>
</evidence>
<dbReference type="Pfam" id="PF13778">
    <property type="entry name" value="DUF4174"/>
    <property type="match status" value="1"/>
</dbReference>
<feature type="domain" description="DUF4174" evidence="4">
    <location>
        <begin position="54"/>
        <end position="155"/>
    </location>
</feature>
<feature type="region of interest" description="Disordered" evidence="2">
    <location>
        <begin position="158"/>
        <end position="178"/>
    </location>
</feature>
<feature type="signal peptide" evidence="3">
    <location>
        <begin position="1"/>
        <end position="27"/>
    </location>
</feature>
<dbReference type="Proteomes" id="UP000198922">
    <property type="component" value="Unassembled WGS sequence"/>
</dbReference>
<name>A0A1G7CZW0_9RHOB</name>
<proteinExistence type="predicted"/>
<dbReference type="STRING" id="521013.SAMN04488567_1719"/>
<keyword evidence="6" id="KW-1185">Reference proteome</keyword>